<evidence type="ECO:0000256" key="1">
    <source>
        <dbReference type="SAM" id="SignalP"/>
    </source>
</evidence>
<feature type="signal peptide" evidence="1">
    <location>
        <begin position="1"/>
        <end position="18"/>
    </location>
</feature>
<proteinExistence type="predicted"/>
<evidence type="ECO:0008006" key="4">
    <source>
        <dbReference type="Google" id="ProtNLM"/>
    </source>
</evidence>
<dbReference type="AlphaFoldDB" id="A0A4U6UIJ1"/>
<sequence>MTWHVLLLHSTPLHWQQALPLHEARGFCGSLVMPALNESSASLSFVVQPTLVCCAYTEQEAVVATISRRQKAAAASMEDNGVMRLCCCLWFFCDTNTDACISRVVKVKSRICSCYSEKSMSLQVKKSMIPPITLLEKS</sequence>
<dbReference type="EMBL" id="CM016556">
    <property type="protein sequence ID" value="TKW15232.1"/>
    <property type="molecule type" value="Genomic_DNA"/>
</dbReference>
<keyword evidence="1" id="KW-0732">Signal</keyword>
<accession>A0A4U6UIJ1</accession>
<gene>
    <name evidence="2" type="ORF">SEVIR_5G223600v2</name>
</gene>
<reference evidence="2" key="1">
    <citation type="submission" date="2019-03" db="EMBL/GenBank/DDBJ databases">
        <title>WGS assembly of Setaria viridis.</title>
        <authorList>
            <person name="Huang P."/>
            <person name="Jenkins J."/>
            <person name="Grimwood J."/>
            <person name="Barry K."/>
            <person name="Healey A."/>
            <person name="Mamidi S."/>
            <person name="Sreedasyam A."/>
            <person name="Shu S."/>
            <person name="Feldman M."/>
            <person name="Wu J."/>
            <person name="Yu Y."/>
            <person name="Chen C."/>
            <person name="Johnson J."/>
            <person name="Rokhsar D."/>
            <person name="Baxter I."/>
            <person name="Schmutz J."/>
            <person name="Brutnell T."/>
            <person name="Kellogg E."/>
        </authorList>
    </citation>
    <scope>NUCLEOTIDE SEQUENCE [LARGE SCALE GENOMIC DNA]</scope>
</reference>
<evidence type="ECO:0000313" key="3">
    <source>
        <dbReference type="Proteomes" id="UP000298652"/>
    </source>
</evidence>
<name>A0A4U6UIJ1_SETVI</name>
<dbReference type="Gramene" id="TKW15232">
    <property type="protein sequence ID" value="TKW15232"/>
    <property type="gene ID" value="SEVIR_5G223600v2"/>
</dbReference>
<dbReference type="Proteomes" id="UP000298652">
    <property type="component" value="Chromosome 5"/>
</dbReference>
<keyword evidence="3" id="KW-1185">Reference proteome</keyword>
<evidence type="ECO:0000313" key="2">
    <source>
        <dbReference type="EMBL" id="TKW15232.1"/>
    </source>
</evidence>
<feature type="chain" id="PRO_5020380065" description="Bifunctional inhibitor/plant lipid transfer protein/seed storage helical domain-containing protein" evidence="1">
    <location>
        <begin position="19"/>
        <end position="138"/>
    </location>
</feature>
<organism evidence="2 3">
    <name type="scientific">Setaria viridis</name>
    <name type="common">Green bristlegrass</name>
    <name type="synonym">Setaria italica subsp. viridis</name>
    <dbReference type="NCBI Taxonomy" id="4556"/>
    <lineage>
        <taxon>Eukaryota</taxon>
        <taxon>Viridiplantae</taxon>
        <taxon>Streptophyta</taxon>
        <taxon>Embryophyta</taxon>
        <taxon>Tracheophyta</taxon>
        <taxon>Spermatophyta</taxon>
        <taxon>Magnoliopsida</taxon>
        <taxon>Liliopsida</taxon>
        <taxon>Poales</taxon>
        <taxon>Poaceae</taxon>
        <taxon>PACMAD clade</taxon>
        <taxon>Panicoideae</taxon>
        <taxon>Panicodae</taxon>
        <taxon>Paniceae</taxon>
        <taxon>Cenchrinae</taxon>
        <taxon>Setaria</taxon>
    </lineage>
</organism>
<protein>
    <recommendedName>
        <fullName evidence="4">Bifunctional inhibitor/plant lipid transfer protein/seed storage helical domain-containing protein</fullName>
    </recommendedName>
</protein>